<comment type="caution">
    <text evidence="3">The sequence shown here is derived from an EMBL/GenBank/DDBJ whole genome shotgun (WGS) entry which is preliminary data.</text>
</comment>
<evidence type="ECO:0000313" key="4">
    <source>
        <dbReference type="Proteomes" id="UP000292818"/>
    </source>
</evidence>
<feature type="domain" description="Transposase IS204/IS1001/IS1096/IS1165 helix-turn-helix" evidence="2">
    <location>
        <begin position="107"/>
        <end position="154"/>
    </location>
</feature>
<dbReference type="InterPro" id="IPR032877">
    <property type="entry name" value="Transposase_HTH"/>
</dbReference>
<dbReference type="Pfam" id="PF01610">
    <property type="entry name" value="DDE_Tnp_ISL3"/>
    <property type="match status" value="1"/>
</dbReference>
<evidence type="ECO:0000259" key="2">
    <source>
        <dbReference type="Pfam" id="PF13542"/>
    </source>
</evidence>
<name>A0A4Q7DW29_9LACO</name>
<accession>A0A4Q7DW29</accession>
<dbReference type="Pfam" id="PF13542">
    <property type="entry name" value="HTH_Tnp_ISL3"/>
    <property type="match status" value="1"/>
</dbReference>
<proteinExistence type="predicted"/>
<feature type="non-terminal residue" evidence="3">
    <location>
        <position position="1"/>
    </location>
</feature>
<dbReference type="AlphaFoldDB" id="A0A4Q7DW29"/>
<reference evidence="3 4" key="1">
    <citation type="submission" date="2019-01" db="EMBL/GenBank/DDBJ databases">
        <title>Colonization of the human gut by bovine bacteria present in Parmesan cheese.</title>
        <authorList>
            <person name="Lugli G.A."/>
            <person name="Milani C."/>
        </authorList>
    </citation>
    <scope>NUCLEOTIDE SEQUENCE [LARGE SCALE GENOMIC DNA]</scope>
    <source>
        <strain evidence="3 4">LDELB18P1</strain>
    </source>
</reference>
<dbReference type="NCBIfam" id="NF033550">
    <property type="entry name" value="transpos_ISL3"/>
    <property type="match status" value="1"/>
</dbReference>
<dbReference type="InterPro" id="IPR002560">
    <property type="entry name" value="Transposase_DDE"/>
</dbReference>
<dbReference type="InterPro" id="IPR047951">
    <property type="entry name" value="Transpos_ISL3"/>
</dbReference>
<dbReference type="PANTHER" id="PTHR33498">
    <property type="entry name" value="TRANSPOSASE FOR INSERTION SEQUENCE ELEMENT IS1557"/>
    <property type="match status" value="1"/>
</dbReference>
<dbReference type="PANTHER" id="PTHR33498:SF1">
    <property type="entry name" value="TRANSPOSASE FOR INSERTION SEQUENCE ELEMENT IS1557"/>
    <property type="match status" value="1"/>
</dbReference>
<organism evidence="3 4">
    <name type="scientific">Lactobacillus delbrueckii</name>
    <dbReference type="NCBI Taxonomy" id="1584"/>
    <lineage>
        <taxon>Bacteria</taxon>
        <taxon>Bacillati</taxon>
        <taxon>Bacillota</taxon>
        <taxon>Bacilli</taxon>
        <taxon>Lactobacillales</taxon>
        <taxon>Lactobacillaceae</taxon>
        <taxon>Lactobacillus</taxon>
    </lineage>
</organism>
<evidence type="ECO:0000259" key="1">
    <source>
        <dbReference type="Pfam" id="PF01610"/>
    </source>
</evidence>
<gene>
    <name evidence="3" type="ORF">LDELB18P1_1017</name>
</gene>
<dbReference type="EMBL" id="SETJ01000041">
    <property type="protein sequence ID" value="RZM16464.1"/>
    <property type="molecule type" value="Genomic_DNA"/>
</dbReference>
<feature type="domain" description="Transposase IS204/IS1001/IS1096/IS1165 DDE" evidence="1">
    <location>
        <begin position="171"/>
        <end position="417"/>
    </location>
</feature>
<dbReference type="Proteomes" id="UP000292818">
    <property type="component" value="Unassembled WGS sequence"/>
</dbReference>
<sequence>SSKYRKLVSMNPTANYIENLLNVKDPCLNFVDCSQTTYKGRKVIMCTAIAELDTCPNCKSADDYIYNGFKVVHIPYISADESNPVIIKVKKHGIFCKNCELYSYPSTQIVDKYCHISNAVKRKIIVGLTKDHSMTSIAEENGVSVTTVQRYLDHCSAQFTPSFDSLPEHLAFDEFRGVGRKLHFICQDGEKHTIVAILENRFKNTIIKYFLQFPEIVRKTVRTVSMDLNCYYGDIVRQIFPNAELVIDRFHMVQMVNRSFIGFRVQVMKQLDKKSREYKLLKRYWKLYMKKYKDLEGSKQFYDRCLKVPYTPAQIVDEGLKCNETLKNTYDFMQDFVYALADKDTKKINDLLDSNIGQYCEQLKTTIRTFRKNRRAVINGAKMSYSNGCLEGVNRKIKQIERTAYGYSNFTHLLKRIRLEQNIICFKKSTKQTCSV</sequence>
<evidence type="ECO:0000313" key="3">
    <source>
        <dbReference type="EMBL" id="RZM16464.1"/>
    </source>
</evidence>
<protein>
    <submittedName>
        <fullName evidence="3">Transposase</fullName>
    </submittedName>
</protein>